<evidence type="ECO:0000256" key="7">
    <source>
        <dbReference type="ARBA" id="ARBA00023136"/>
    </source>
</evidence>
<protein>
    <submittedName>
        <fullName evidence="10">Uncharacterized protein</fullName>
    </submittedName>
</protein>
<evidence type="ECO:0000256" key="1">
    <source>
        <dbReference type="ARBA" id="ARBA00004651"/>
    </source>
</evidence>
<evidence type="ECO:0000256" key="9">
    <source>
        <dbReference type="SAM" id="Phobius"/>
    </source>
</evidence>
<comment type="subcellular location">
    <subcellularLocation>
        <location evidence="1">Cell membrane</location>
        <topology evidence="1">Multi-pass membrane protein</topology>
    </subcellularLocation>
</comment>
<feature type="transmembrane region" description="Helical" evidence="9">
    <location>
        <begin position="33"/>
        <end position="59"/>
    </location>
</feature>
<dbReference type="PANTHER" id="PTHR33281:SF19">
    <property type="entry name" value="VOLTAGE-DEPENDENT ANION CHANNEL-FORMING PROTEIN YNEE"/>
    <property type="match status" value="1"/>
</dbReference>
<evidence type="ECO:0000313" key="11">
    <source>
        <dbReference type="Proteomes" id="UP000054270"/>
    </source>
</evidence>
<dbReference type="GO" id="GO:0005254">
    <property type="term" value="F:chloride channel activity"/>
    <property type="evidence" value="ECO:0007669"/>
    <property type="project" value="InterPro"/>
</dbReference>
<dbReference type="PANTHER" id="PTHR33281">
    <property type="entry name" value="UPF0187 PROTEIN YNEE"/>
    <property type="match status" value="1"/>
</dbReference>
<evidence type="ECO:0000313" key="10">
    <source>
        <dbReference type="EMBL" id="KJA22542.1"/>
    </source>
</evidence>
<feature type="transmembrane region" description="Helical" evidence="9">
    <location>
        <begin position="71"/>
        <end position="90"/>
    </location>
</feature>
<evidence type="ECO:0000256" key="8">
    <source>
        <dbReference type="SAM" id="MobiDB-lite"/>
    </source>
</evidence>
<dbReference type="OrthoDB" id="1368at2759"/>
<keyword evidence="3" id="KW-1003">Cell membrane</keyword>
<reference evidence="11" key="1">
    <citation type="submission" date="2014-04" db="EMBL/GenBank/DDBJ databases">
        <title>Evolutionary Origins and Diversification of the Mycorrhizal Mutualists.</title>
        <authorList>
            <consortium name="DOE Joint Genome Institute"/>
            <consortium name="Mycorrhizal Genomics Consortium"/>
            <person name="Kohler A."/>
            <person name="Kuo A."/>
            <person name="Nagy L.G."/>
            <person name="Floudas D."/>
            <person name="Copeland A."/>
            <person name="Barry K.W."/>
            <person name="Cichocki N."/>
            <person name="Veneault-Fourrey C."/>
            <person name="LaButti K."/>
            <person name="Lindquist E.A."/>
            <person name="Lipzen A."/>
            <person name="Lundell T."/>
            <person name="Morin E."/>
            <person name="Murat C."/>
            <person name="Riley R."/>
            <person name="Ohm R."/>
            <person name="Sun H."/>
            <person name="Tunlid A."/>
            <person name="Henrissat B."/>
            <person name="Grigoriev I.V."/>
            <person name="Hibbett D.S."/>
            <person name="Martin F."/>
        </authorList>
    </citation>
    <scope>NUCLEOTIDE SEQUENCE [LARGE SCALE GENOMIC DNA]</scope>
    <source>
        <strain evidence="11">FD-334 SS-4</strain>
    </source>
</reference>
<dbReference type="OMA" id="TAHENII"/>
<evidence type="ECO:0000256" key="5">
    <source>
        <dbReference type="ARBA" id="ARBA00022989"/>
    </source>
</evidence>
<evidence type="ECO:0000256" key="3">
    <source>
        <dbReference type="ARBA" id="ARBA00022475"/>
    </source>
</evidence>
<dbReference type="InterPro" id="IPR044669">
    <property type="entry name" value="YneE/VCCN1/2-like"/>
</dbReference>
<keyword evidence="6" id="KW-0406">Ion transport</keyword>
<sequence>MSKDHLCKAPHIRITRIYSPPNRFAKHTNFGTSFINAILATALFRCWHILCFFAAWSAIITLLNEHGIKVVMQPTLLTAAGTVLGFVVSYRTTASFERYNEGRKLWSQNILATRTMGRTIWFHVPTTPPLTNETVDEAKSRTLIEKKSVINLLEAFCVAIKHYLRGEDGIYYDDLYYLVKFLPAYSFPPSMPSIEQSLAFMDHSQMSTSKSGPSVEYTQAVPSPSESYKERRQPNARRSLPTLMHRNGYVDGLPEQDLPVPATHGSMGRKATYLSTRAPSVGDENKREGRMVLELDDEKYLMPAYKPPRWGILDVILFPAMVEFMTRHGREMNGRRAGRIRAQMAASQRSHNLPLELSLYISSYIAALQSRKICDVPTTNLLFASLNQLVESLTGLERILTTPIPFSYSTHLWSVTIIYCLALPLQTYTTLKWLTIPSTIIVSFIFFGFLVAGEEIEDPFGYDANDLNLDHLTHDIIRNELRAVTSAPPPDPTSWAFAPENNLVFANNLATEVRRTPEEWMKRGSEAMQHSLSLF</sequence>
<dbReference type="GO" id="GO:0005886">
    <property type="term" value="C:plasma membrane"/>
    <property type="evidence" value="ECO:0007669"/>
    <property type="project" value="UniProtKB-SubCell"/>
</dbReference>
<dbReference type="Pfam" id="PF25539">
    <property type="entry name" value="Bestrophin_2"/>
    <property type="match status" value="2"/>
</dbReference>
<dbReference type="EMBL" id="KN817549">
    <property type="protein sequence ID" value="KJA22542.1"/>
    <property type="molecule type" value="Genomic_DNA"/>
</dbReference>
<name>A0A0D2L6G0_HYPSF</name>
<gene>
    <name evidence="10" type="ORF">HYPSUDRAFT_139178</name>
</gene>
<proteinExistence type="predicted"/>
<keyword evidence="4 9" id="KW-0812">Transmembrane</keyword>
<keyword evidence="2" id="KW-0813">Transport</keyword>
<accession>A0A0D2L6G0</accession>
<feature type="region of interest" description="Disordered" evidence="8">
    <location>
        <begin position="209"/>
        <end position="239"/>
    </location>
</feature>
<feature type="transmembrane region" description="Helical" evidence="9">
    <location>
        <begin position="406"/>
        <end position="425"/>
    </location>
</feature>
<dbReference type="STRING" id="945553.A0A0D2L6G0"/>
<dbReference type="Proteomes" id="UP000054270">
    <property type="component" value="Unassembled WGS sequence"/>
</dbReference>
<evidence type="ECO:0000256" key="2">
    <source>
        <dbReference type="ARBA" id="ARBA00022448"/>
    </source>
</evidence>
<feature type="transmembrane region" description="Helical" evidence="9">
    <location>
        <begin position="431"/>
        <end position="452"/>
    </location>
</feature>
<evidence type="ECO:0000256" key="4">
    <source>
        <dbReference type="ARBA" id="ARBA00022692"/>
    </source>
</evidence>
<keyword evidence="5 9" id="KW-1133">Transmembrane helix</keyword>
<keyword evidence="7 9" id="KW-0472">Membrane</keyword>
<feature type="compositionally biased region" description="Polar residues" evidence="8">
    <location>
        <begin position="209"/>
        <end position="226"/>
    </location>
</feature>
<organism evidence="10 11">
    <name type="scientific">Hypholoma sublateritium (strain FD-334 SS-4)</name>
    <dbReference type="NCBI Taxonomy" id="945553"/>
    <lineage>
        <taxon>Eukaryota</taxon>
        <taxon>Fungi</taxon>
        <taxon>Dikarya</taxon>
        <taxon>Basidiomycota</taxon>
        <taxon>Agaricomycotina</taxon>
        <taxon>Agaricomycetes</taxon>
        <taxon>Agaricomycetidae</taxon>
        <taxon>Agaricales</taxon>
        <taxon>Agaricineae</taxon>
        <taxon>Strophariaceae</taxon>
        <taxon>Hypholoma</taxon>
    </lineage>
</organism>
<dbReference type="AlphaFoldDB" id="A0A0D2L6G0"/>
<evidence type="ECO:0000256" key="6">
    <source>
        <dbReference type="ARBA" id="ARBA00023065"/>
    </source>
</evidence>
<keyword evidence="11" id="KW-1185">Reference proteome</keyword>